<organism evidence="1">
    <name type="scientific">Rhizophora mucronata</name>
    <name type="common">Asiatic mangrove</name>
    <dbReference type="NCBI Taxonomy" id="61149"/>
    <lineage>
        <taxon>Eukaryota</taxon>
        <taxon>Viridiplantae</taxon>
        <taxon>Streptophyta</taxon>
        <taxon>Embryophyta</taxon>
        <taxon>Tracheophyta</taxon>
        <taxon>Spermatophyta</taxon>
        <taxon>Magnoliopsida</taxon>
        <taxon>eudicotyledons</taxon>
        <taxon>Gunneridae</taxon>
        <taxon>Pentapetalae</taxon>
        <taxon>rosids</taxon>
        <taxon>fabids</taxon>
        <taxon>Malpighiales</taxon>
        <taxon>Rhizophoraceae</taxon>
        <taxon>Rhizophora</taxon>
    </lineage>
</organism>
<dbReference type="EMBL" id="GGEC01051635">
    <property type="protein sequence ID" value="MBX32119.1"/>
    <property type="molecule type" value="Transcribed_RNA"/>
</dbReference>
<proteinExistence type="predicted"/>
<protein>
    <submittedName>
        <fullName evidence="1">Uncharacterized protein</fullName>
    </submittedName>
</protein>
<name>A0A2P2MPF8_RHIMU</name>
<accession>A0A2P2MPF8</accession>
<sequence length="59" mass="6718">MFLCLSRIVCPFVSASSAKDKTNLKLLDSSCTKQKKQLENCREQVRSNKKLCNQKQSPL</sequence>
<reference evidence="1" key="1">
    <citation type="submission" date="2018-02" db="EMBL/GenBank/DDBJ databases">
        <title>Rhizophora mucronata_Transcriptome.</title>
        <authorList>
            <person name="Meera S.P."/>
            <person name="Sreeshan A."/>
            <person name="Augustine A."/>
        </authorList>
    </citation>
    <scope>NUCLEOTIDE SEQUENCE</scope>
    <source>
        <tissue evidence="1">Leaf</tissue>
    </source>
</reference>
<dbReference type="AlphaFoldDB" id="A0A2P2MPF8"/>
<evidence type="ECO:0000313" key="1">
    <source>
        <dbReference type="EMBL" id="MBX32119.1"/>
    </source>
</evidence>